<reference evidence="2" key="1">
    <citation type="submission" date="2023-07" db="EMBL/GenBank/DDBJ databases">
        <authorList>
            <consortium name="CYATHOMIX"/>
        </authorList>
    </citation>
    <scope>NUCLEOTIDE SEQUENCE</scope>
    <source>
        <strain evidence="2">N/A</strain>
    </source>
</reference>
<organism evidence="2 3">
    <name type="scientific">Cylicocyclus nassatus</name>
    <name type="common">Nematode worm</name>
    <dbReference type="NCBI Taxonomy" id="53992"/>
    <lineage>
        <taxon>Eukaryota</taxon>
        <taxon>Metazoa</taxon>
        <taxon>Ecdysozoa</taxon>
        <taxon>Nematoda</taxon>
        <taxon>Chromadorea</taxon>
        <taxon>Rhabditida</taxon>
        <taxon>Rhabditina</taxon>
        <taxon>Rhabditomorpha</taxon>
        <taxon>Strongyloidea</taxon>
        <taxon>Strongylidae</taxon>
        <taxon>Cylicocyclus</taxon>
    </lineage>
</organism>
<protein>
    <submittedName>
        <fullName evidence="2">Uncharacterized protein</fullName>
    </submittedName>
</protein>
<dbReference type="EMBL" id="CATQJL010000326">
    <property type="protein sequence ID" value="CAJ0610454.1"/>
    <property type="molecule type" value="Genomic_DNA"/>
</dbReference>
<evidence type="ECO:0000256" key="1">
    <source>
        <dbReference type="SAM" id="Coils"/>
    </source>
</evidence>
<sequence length="218" mass="24941">MTVRALPTGKRKKSGNGVIMKTTVSSKLQKEDVRLSHSVNNYMESNNTVISKPRHVFFFYSVVIVVRFYPTPPHYSTSHSEVMAMQCAPTGIALRAICSSIENSFDTSQAHPDTSYTLPATIIEQDRIREALHEAEGLQNQIEEMIKSYAKNERLDLLQEISEVMRNGIRQLPLETLENRFARRQEMQTTGAGPTPVRIQSYKSRFQLKLEKKKQEKH</sequence>
<evidence type="ECO:0000313" key="2">
    <source>
        <dbReference type="EMBL" id="CAJ0610454.1"/>
    </source>
</evidence>
<dbReference type="AlphaFoldDB" id="A0AA36HI50"/>
<accession>A0AA36HI50</accession>
<dbReference type="Proteomes" id="UP001176961">
    <property type="component" value="Unassembled WGS sequence"/>
</dbReference>
<keyword evidence="1" id="KW-0175">Coiled coil</keyword>
<feature type="coiled-coil region" evidence="1">
    <location>
        <begin position="128"/>
        <end position="155"/>
    </location>
</feature>
<comment type="caution">
    <text evidence="2">The sequence shown here is derived from an EMBL/GenBank/DDBJ whole genome shotgun (WGS) entry which is preliminary data.</text>
</comment>
<name>A0AA36HI50_CYLNA</name>
<evidence type="ECO:0000313" key="3">
    <source>
        <dbReference type="Proteomes" id="UP001176961"/>
    </source>
</evidence>
<proteinExistence type="predicted"/>
<gene>
    <name evidence="2" type="ORF">CYNAS_LOCUS22437</name>
</gene>
<keyword evidence="3" id="KW-1185">Reference proteome</keyword>